<keyword evidence="1 3" id="KW-0808">Transferase</keyword>
<name>A0A1K2C8N0_STRAR</name>
<dbReference type="GO" id="GO:0032259">
    <property type="term" value="P:methylation"/>
    <property type="evidence" value="ECO:0007669"/>
    <property type="project" value="UniProtKB-KW"/>
</dbReference>
<protein>
    <submittedName>
        <fullName evidence="3">Methyltransferase domain-containing protein</fullName>
    </submittedName>
</protein>
<dbReference type="PANTHER" id="PTHR44068:SF11">
    <property type="entry name" value="GERANYL DIPHOSPHATE 2-C-METHYLTRANSFERASE"/>
    <property type="match status" value="1"/>
</dbReference>
<evidence type="ECO:0000313" key="3">
    <source>
        <dbReference type="EMBL" id="SFY07206.1"/>
    </source>
</evidence>
<dbReference type="Proteomes" id="UP000181909">
    <property type="component" value="Unassembled WGS sequence"/>
</dbReference>
<proteinExistence type="predicted"/>
<dbReference type="InterPro" id="IPR050447">
    <property type="entry name" value="Erg6_SMT_methyltransf"/>
</dbReference>
<dbReference type="Gene3D" id="1.10.8.900">
    <property type="match status" value="1"/>
</dbReference>
<dbReference type="RefSeq" id="WP_072486366.1">
    <property type="nucleotide sequence ID" value="NZ_CP108276.1"/>
</dbReference>
<dbReference type="GO" id="GO:0008757">
    <property type="term" value="F:S-adenosylmethionine-dependent methyltransferase activity"/>
    <property type="evidence" value="ECO:0007669"/>
    <property type="project" value="InterPro"/>
</dbReference>
<dbReference type="InterPro" id="IPR029063">
    <property type="entry name" value="SAM-dependent_MTases_sf"/>
</dbReference>
<dbReference type="CDD" id="cd02440">
    <property type="entry name" value="AdoMet_MTases"/>
    <property type="match status" value="1"/>
</dbReference>
<dbReference type="OrthoDB" id="9808140at2"/>
<keyword evidence="3" id="KW-0489">Methyltransferase</keyword>
<evidence type="ECO:0000259" key="2">
    <source>
        <dbReference type="Pfam" id="PF08241"/>
    </source>
</evidence>
<feature type="domain" description="Methyltransferase type 11" evidence="2">
    <location>
        <begin position="183"/>
        <end position="271"/>
    </location>
</feature>
<sequence length="408" mass="44351">MSAAIDVVREAGDSAAVPPCDSRFHYVPPWRAATLGALAERVLPPVADVAARCAAAARPDEPITAAETATLIAACAYVRLRGGGDGCTLAFGGLPPELAGHARSERMTVRAALECVGWFDANQRFLTGVHIAPDGPAGTRPFDGALYGPELARRYAPARQVTERFNDVLRGFAKDFLCSRRVLELGTGTGRLARNVAPFAGSYTGIEASRAMIDAGRRDGLDVRHGDMMAMPFATGSFDAVVEHESIDFCTEPLLAATEVERVLALGGRFYRVELETAPAAGIGRLQEGITARLADMSGGVFPYWTKGQRQRLHGWLLWRGFVHRRIELARWDETRTLRDWLQGLVNASYPSFSGIDERTALSVCAELAGAASLGDLDTRWPGRVGMTLHQYEFIDWCCPGHRPRPRT</sequence>
<dbReference type="PANTHER" id="PTHR44068">
    <property type="entry name" value="ZGC:194242"/>
    <property type="match status" value="1"/>
</dbReference>
<evidence type="ECO:0000313" key="4">
    <source>
        <dbReference type="Proteomes" id="UP000181909"/>
    </source>
</evidence>
<dbReference type="InterPro" id="IPR013216">
    <property type="entry name" value="Methyltransf_11"/>
</dbReference>
<dbReference type="SUPFAM" id="SSF53335">
    <property type="entry name" value="S-adenosyl-L-methionine-dependent methyltransferases"/>
    <property type="match status" value="1"/>
</dbReference>
<reference evidence="3 4" key="1">
    <citation type="submission" date="2016-11" db="EMBL/GenBank/DDBJ databases">
        <authorList>
            <person name="Jaros S."/>
            <person name="Januszkiewicz K."/>
            <person name="Wedrychowicz H."/>
        </authorList>
    </citation>
    <scope>NUCLEOTIDE SEQUENCE [LARGE SCALE GENOMIC DNA]</scope>
    <source>
        <strain evidence="3 4">OK807</strain>
    </source>
</reference>
<dbReference type="Gene3D" id="3.40.50.150">
    <property type="entry name" value="Vaccinia Virus protein VP39"/>
    <property type="match status" value="1"/>
</dbReference>
<dbReference type="Pfam" id="PF08241">
    <property type="entry name" value="Methyltransf_11"/>
    <property type="match status" value="1"/>
</dbReference>
<dbReference type="EMBL" id="FPJO01000010">
    <property type="protein sequence ID" value="SFY07206.1"/>
    <property type="molecule type" value="Genomic_DNA"/>
</dbReference>
<accession>A0A1K2C8N0</accession>
<dbReference type="STRING" id="1893.SAMN02787144_1010130"/>
<organism evidence="3 4">
    <name type="scientific">Streptomyces atratus</name>
    <dbReference type="NCBI Taxonomy" id="1893"/>
    <lineage>
        <taxon>Bacteria</taxon>
        <taxon>Bacillati</taxon>
        <taxon>Actinomycetota</taxon>
        <taxon>Actinomycetes</taxon>
        <taxon>Kitasatosporales</taxon>
        <taxon>Streptomycetaceae</taxon>
        <taxon>Streptomyces</taxon>
    </lineage>
</organism>
<dbReference type="AlphaFoldDB" id="A0A1K2C8N0"/>
<evidence type="ECO:0000256" key="1">
    <source>
        <dbReference type="ARBA" id="ARBA00022679"/>
    </source>
</evidence>
<gene>
    <name evidence="3" type="ORF">SAMN02787144_1010130</name>
</gene>